<evidence type="ECO:0000313" key="4">
    <source>
        <dbReference type="Proteomes" id="UP000298416"/>
    </source>
</evidence>
<comment type="caution">
    <text evidence="3">The sequence shown here is derived from an EMBL/GenBank/DDBJ whole genome shotgun (WGS) entry which is preliminary data.</text>
</comment>
<dbReference type="PANTHER" id="PTHR23216">
    <property type="entry name" value="NUCLEOLAR AND COILED-BODY PHOSPHOPROTEIN 1"/>
    <property type="match status" value="1"/>
</dbReference>
<dbReference type="PANTHER" id="PTHR23216:SF1">
    <property type="entry name" value="NUCLEOLAR AND COILED-BODY PHOSPHOPROTEIN 1"/>
    <property type="match status" value="1"/>
</dbReference>
<reference evidence="3" key="2">
    <citation type="submission" date="2020-08" db="EMBL/GenBank/DDBJ databases">
        <title>Plant Genome Project.</title>
        <authorList>
            <person name="Zhang R.-G."/>
        </authorList>
    </citation>
    <scope>NUCLEOTIDE SEQUENCE</scope>
    <source>
        <strain evidence="3">Huo1</strain>
        <tissue evidence="3">Leaf</tissue>
    </source>
</reference>
<dbReference type="GO" id="GO:0005730">
    <property type="term" value="C:nucleolus"/>
    <property type="evidence" value="ECO:0007669"/>
    <property type="project" value="InterPro"/>
</dbReference>
<evidence type="ECO:0008006" key="5">
    <source>
        <dbReference type="Google" id="ProtNLM"/>
    </source>
</evidence>
<dbReference type="AlphaFoldDB" id="A0A8X8ZG58"/>
<evidence type="ECO:0000256" key="2">
    <source>
        <dbReference type="SAM" id="Phobius"/>
    </source>
</evidence>
<evidence type="ECO:0000256" key="1">
    <source>
        <dbReference type="SAM" id="MobiDB-lite"/>
    </source>
</evidence>
<reference evidence="3" key="1">
    <citation type="submission" date="2018-01" db="EMBL/GenBank/DDBJ databases">
        <authorList>
            <person name="Mao J.F."/>
        </authorList>
    </citation>
    <scope>NUCLEOTIDE SEQUENCE</scope>
    <source>
        <strain evidence="3">Huo1</strain>
        <tissue evidence="3">Leaf</tissue>
    </source>
</reference>
<organism evidence="3">
    <name type="scientific">Salvia splendens</name>
    <name type="common">Scarlet sage</name>
    <dbReference type="NCBI Taxonomy" id="180675"/>
    <lineage>
        <taxon>Eukaryota</taxon>
        <taxon>Viridiplantae</taxon>
        <taxon>Streptophyta</taxon>
        <taxon>Embryophyta</taxon>
        <taxon>Tracheophyta</taxon>
        <taxon>Spermatophyta</taxon>
        <taxon>Magnoliopsida</taxon>
        <taxon>eudicotyledons</taxon>
        <taxon>Gunneridae</taxon>
        <taxon>Pentapetalae</taxon>
        <taxon>asterids</taxon>
        <taxon>lamiids</taxon>
        <taxon>Lamiales</taxon>
        <taxon>Lamiaceae</taxon>
        <taxon>Nepetoideae</taxon>
        <taxon>Mentheae</taxon>
        <taxon>Salviinae</taxon>
        <taxon>Salvia</taxon>
        <taxon>Salvia subgen. Calosphace</taxon>
        <taxon>core Calosphace</taxon>
    </lineage>
</organism>
<dbReference type="Proteomes" id="UP000298416">
    <property type="component" value="Unassembled WGS sequence"/>
</dbReference>
<feature type="compositionally biased region" description="Basic and acidic residues" evidence="1">
    <location>
        <begin position="131"/>
        <end position="160"/>
    </location>
</feature>
<protein>
    <recommendedName>
        <fullName evidence="5">LisH domain-containing protein</fullName>
    </recommendedName>
</protein>
<dbReference type="InterPro" id="IPR039191">
    <property type="entry name" value="Nopp140-like"/>
</dbReference>
<name>A0A8X8ZG58_SALSN</name>
<keyword evidence="2" id="KW-0472">Membrane</keyword>
<gene>
    <name evidence="3" type="ORF">SASPL_136151</name>
</gene>
<feature type="transmembrane region" description="Helical" evidence="2">
    <location>
        <begin position="270"/>
        <end position="297"/>
    </location>
</feature>
<keyword evidence="2" id="KW-1133">Transmembrane helix</keyword>
<dbReference type="EMBL" id="PNBA02000013">
    <property type="protein sequence ID" value="KAG6403917.1"/>
    <property type="molecule type" value="Genomic_DNA"/>
</dbReference>
<proteinExistence type="predicted"/>
<evidence type="ECO:0000313" key="3">
    <source>
        <dbReference type="EMBL" id="KAG6403917.1"/>
    </source>
</evidence>
<accession>A0A8X8ZG58</accession>
<keyword evidence="4" id="KW-1185">Reference proteome</keyword>
<keyword evidence="2" id="KW-0812">Transmembrane</keyword>
<feature type="region of interest" description="Disordered" evidence="1">
    <location>
        <begin position="93"/>
        <end position="226"/>
    </location>
</feature>
<sequence length="383" mass="42732">MALLNPEDDSILIFSVALWLQNKGFSKVLKRFCTAAQIEGEDWKAKALNLNEIFTKYQEISTSACNDLKFQLIKAVLSLCPEELLADVAEKTANGSTAEEIKGKKKNKKSKTDTSVNESEETLEDTAVAEKLNKSHENGNDDESGKASKKSNAEDQSTKKPKEKKKKSKLASQSLDADVPEVKQEALSSENTEATEDGTDESKKAFKKKKRMLPAETEKKSANGHAFEQAKTDAFERDMMTVSANSNEMGESSQKKSASKQPKSSELETFTLFSCLLDLVVSYAFSFVFSWMLMYWLSSSKSRAFQRVKIDEVEFVDDRLQDNSYWAKDGAETGYGAKAQVKGRCGFVSIEHLSTRIAVKVKDKGRIWMGFGIDLRMRSMGKV</sequence>